<name>A0A4R7W1H2_9PSEU</name>
<keyword evidence="3" id="KW-1185">Reference proteome</keyword>
<dbReference type="GO" id="GO:0003723">
    <property type="term" value="F:RNA binding"/>
    <property type="evidence" value="ECO:0007669"/>
    <property type="project" value="UniProtKB-KW"/>
</dbReference>
<dbReference type="RefSeq" id="WP_133901644.1">
    <property type="nucleotide sequence ID" value="NZ_SOCP01000002.1"/>
</dbReference>
<protein>
    <submittedName>
        <fullName evidence="2">Ribosome-associated protein</fullName>
    </submittedName>
</protein>
<evidence type="ECO:0000313" key="3">
    <source>
        <dbReference type="Proteomes" id="UP000294927"/>
    </source>
</evidence>
<dbReference type="Pfam" id="PF13275">
    <property type="entry name" value="S4_2"/>
    <property type="match status" value="1"/>
</dbReference>
<evidence type="ECO:0000256" key="1">
    <source>
        <dbReference type="PROSITE-ProRule" id="PRU00182"/>
    </source>
</evidence>
<reference evidence="2 3" key="1">
    <citation type="submission" date="2019-03" db="EMBL/GenBank/DDBJ databases">
        <title>Genomic Encyclopedia of Archaeal and Bacterial Type Strains, Phase II (KMG-II): from individual species to whole genera.</title>
        <authorList>
            <person name="Goeker M."/>
        </authorList>
    </citation>
    <scope>NUCLEOTIDE SEQUENCE [LARGE SCALE GENOMIC DNA]</scope>
    <source>
        <strain evidence="2 3">DSM 45499</strain>
    </source>
</reference>
<proteinExistence type="predicted"/>
<comment type="caution">
    <text evidence="2">The sequence shown here is derived from an EMBL/GenBank/DDBJ whole genome shotgun (WGS) entry which is preliminary data.</text>
</comment>
<dbReference type="SUPFAM" id="SSF55174">
    <property type="entry name" value="Alpha-L RNA-binding motif"/>
    <property type="match status" value="1"/>
</dbReference>
<dbReference type="OrthoDB" id="9811532at2"/>
<keyword evidence="1" id="KW-0694">RNA-binding</keyword>
<dbReference type="AlphaFoldDB" id="A0A4R7W1H2"/>
<dbReference type="Gene3D" id="3.10.290.10">
    <property type="entry name" value="RNA-binding S4 domain"/>
    <property type="match status" value="1"/>
</dbReference>
<gene>
    <name evidence="2" type="ORF">CLV71_102463</name>
</gene>
<dbReference type="CDD" id="cd00165">
    <property type="entry name" value="S4"/>
    <property type="match status" value="1"/>
</dbReference>
<organism evidence="2 3">
    <name type="scientific">Actinophytocola oryzae</name>
    <dbReference type="NCBI Taxonomy" id="502181"/>
    <lineage>
        <taxon>Bacteria</taxon>
        <taxon>Bacillati</taxon>
        <taxon>Actinomycetota</taxon>
        <taxon>Actinomycetes</taxon>
        <taxon>Pseudonocardiales</taxon>
        <taxon>Pseudonocardiaceae</taxon>
    </lineage>
</organism>
<accession>A0A4R7W1H2</accession>
<dbReference type="InterPro" id="IPR036986">
    <property type="entry name" value="S4_RNA-bd_sf"/>
</dbReference>
<dbReference type="Proteomes" id="UP000294927">
    <property type="component" value="Unassembled WGS sequence"/>
</dbReference>
<dbReference type="PROSITE" id="PS50889">
    <property type="entry name" value="S4"/>
    <property type="match status" value="1"/>
</dbReference>
<dbReference type="EMBL" id="SOCP01000002">
    <property type="protein sequence ID" value="TDV56396.1"/>
    <property type="molecule type" value="Genomic_DNA"/>
</dbReference>
<sequence>MPRSPIQDVPVAELPIRLGQFLKLADLAEHGAHARELVETEQVEVNGRVEVRRGAQLRPGDVVTVAGRRARPVER</sequence>
<evidence type="ECO:0000313" key="2">
    <source>
        <dbReference type="EMBL" id="TDV56396.1"/>
    </source>
</evidence>